<evidence type="ECO:0000259" key="4">
    <source>
        <dbReference type="PROSITE" id="PS50102"/>
    </source>
</evidence>
<dbReference type="InterPro" id="IPR035979">
    <property type="entry name" value="RBD_domain_sf"/>
</dbReference>
<dbReference type="InterPro" id="IPR012677">
    <property type="entry name" value="Nucleotide-bd_a/b_plait_sf"/>
</dbReference>
<evidence type="ECO:0000256" key="3">
    <source>
        <dbReference type="SAM" id="SignalP"/>
    </source>
</evidence>
<organism evidence="5 6">
    <name type="scientific">Caenorhabditis auriculariae</name>
    <dbReference type="NCBI Taxonomy" id="2777116"/>
    <lineage>
        <taxon>Eukaryota</taxon>
        <taxon>Metazoa</taxon>
        <taxon>Ecdysozoa</taxon>
        <taxon>Nematoda</taxon>
        <taxon>Chromadorea</taxon>
        <taxon>Rhabditida</taxon>
        <taxon>Rhabditina</taxon>
        <taxon>Rhabditomorpha</taxon>
        <taxon>Rhabditoidea</taxon>
        <taxon>Rhabditidae</taxon>
        <taxon>Peloderinae</taxon>
        <taxon>Caenorhabditis</taxon>
    </lineage>
</organism>
<dbReference type="EMBL" id="CAJGYM010000003">
    <property type="protein sequence ID" value="CAD6185914.1"/>
    <property type="molecule type" value="Genomic_DNA"/>
</dbReference>
<evidence type="ECO:0000313" key="6">
    <source>
        <dbReference type="Proteomes" id="UP000835052"/>
    </source>
</evidence>
<reference evidence="5" key="1">
    <citation type="submission" date="2020-10" db="EMBL/GenBank/DDBJ databases">
        <authorList>
            <person name="Kikuchi T."/>
        </authorList>
    </citation>
    <scope>NUCLEOTIDE SEQUENCE</scope>
    <source>
        <strain evidence="5">NKZ352</strain>
    </source>
</reference>
<dbReference type="GO" id="GO:0003723">
    <property type="term" value="F:RNA binding"/>
    <property type="evidence" value="ECO:0007669"/>
    <property type="project" value="UniProtKB-UniRule"/>
</dbReference>
<dbReference type="PROSITE" id="PS50102">
    <property type="entry name" value="RRM"/>
    <property type="match status" value="1"/>
</dbReference>
<evidence type="ECO:0000313" key="5">
    <source>
        <dbReference type="EMBL" id="CAD6185914.1"/>
    </source>
</evidence>
<feature type="chain" id="PRO_5035768048" description="RRM domain-containing protein" evidence="3">
    <location>
        <begin position="16"/>
        <end position="278"/>
    </location>
</feature>
<feature type="signal peptide" evidence="3">
    <location>
        <begin position="1"/>
        <end position="15"/>
    </location>
</feature>
<dbReference type="PANTHER" id="PTHR48027">
    <property type="entry name" value="HETEROGENEOUS NUCLEAR RIBONUCLEOPROTEIN 87F-RELATED"/>
    <property type="match status" value="1"/>
</dbReference>
<dbReference type="Gene3D" id="3.30.70.330">
    <property type="match status" value="1"/>
</dbReference>
<dbReference type="SUPFAM" id="SSF54928">
    <property type="entry name" value="RNA-binding domain, RBD"/>
    <property type="match status" value="1"/>
</dbReference>
<comment type="caution">
    <text evidence="5">The sequence shown here is derived from an EMBL/GenBank/DDBJ whole genome shotgun (WGS) entry which is preliminary data.</text>
</comment>
<evidence type="ECO:0000256" key="1">
    <source>
        <dbReference type="ARBA" id="ARBA00022884"/>
    </source>
</evidence>
<keyword evidence="3" id="KW-0732">Signal</keyword>
<name>A0A8S1GSP8_9PELO</name>
<dbReference type="Pfam" id="PF00076">
    <property type="entry name" value="RRM_1"/>
    <property type="match status" value="1"/>
</dbReference>
<keyword evidence="1 2" id="KW-0694">RNA-binding</keyword>
<keyword evidence="6" id="KW-1185">Reference proteome</keyword>
<accession>A0A8S1GSP8</accession>
<dbReference type="AlphaFoldDB" id="A0A8S1GSP8"/>
<dbReference type="SMART" id="SM00360">
    <property type="entry name" value="RRM"/>
    <property type="match status" value="1"/>
</dbReference>
<sequence>MLAVVLALFIAIIAAFNCVKKSYNLAPVRDVGKSVRTEAQYVKSPKETPNTPVSNSGSAVDQYLCCCHKQNRWIPRSSLKLWRTTPLFCLYRRSFESFSFQFLQLSWLKRQSKSGTSITVQKKQHSVNFSAGSDYGTDRTSLVLEINGFRLRFPNFILPFLYIAERWNCLHHCMLIGVRGSVLLLSLLFLTPQVIMASDGFKVRVGNVPYQATEQEVGQYFSAVGEVNTAEIVYDKETGRPRGLAIVTYADESGAQRAVDELNGQSFNGNNLIVSHEN</sequence>
<dbReference type="InterPro" id="IPR000504">
    <property type="entry name" value="RRM_dom"/>
</dbReference>
<proteinExistence type="predicted"/>
<evidence type="ECO:0000256" key="2">
    <source>
        <dbReference type="PROSITE-ProRule" id="PRU00176"/>
    </source>
</evidence>
<feature type="domain" description="RRM" evidence="4">
    <location>
        <begin position="201"/>
        <end position="278"/>
    </location>
</feature>
<dbReference type="InterPro" id="IPR052462">
    <property type="entry name" value="SLIRP/GR-RBP-like"/>
</dbReference>
<protein>
    <recommendedName>
        <fullName evidence="4">RRM domain-containing protein</fullName>
    </recommendedName>
</protein>
<dbReference type="OrthoDB" id="272703at2759"/>
<dbReference type="Proteomes" id="UP000835052">
    <property type="component" value="Unassembled WGS sequence"/>
</dbReference>
<gene>
    <name evidence="5" type="ORF">CAUJ_LOCUS1833</name>
</gene>